<evidence type="ECO:0000313" key="2">
    <source>
        <dbReference type="EMBL" id="AYV78806.1"/>
    </source>
</evidence>
<dbReference type="EMBL" id="MK072100">
    <property type="protein sequence ID" value="AYV78806.1"/>
    <property type="molecule type" value="Genomic_DNA"/>
</dbReference>
<sequence>MVDILTKSKFSFLGLNNNQIITITAIPISIYPNITSIILYCLDIYKKIDYININISYWLFAYYYCYTVIMGCTTSAETKDQITNTNTNTHVPIKIPPKIYDVTNNKFTIMIKVNGQTMPIIKDHLQTSYVALKDGDEFTVHMQNNGSTKCDAELEIDGTVMGKWRLEAHQSVDFERPLGDLRKFTFKKEIATETKSGLVKTDNNGLVKVTFYPETSRYANTASVMSSVKEEIKSQTKINENTLGEYIPRTEIHQGGKTILGQLSSQAPCYYTSALAEVDILRVTPLEIRLVV</sequence>
<keyword evidence="1" id="KW-1133">Transmembrane helix</keyword>
<evidence type="ECO:0000256" key="1">
    <source>
        <dbReference type="SAM" id="Phobius"/>
    </source>
</evidence>
<accession>A0A3G4ZV90</accession>
<feature type="transmembrane region" description="Helical" evidence="1">
    <location>
        <begin position="20"/>
        <end position="45"/>
    </location>
</feature>
<organism evidence="2">
    <name type="scientific">Edafosvirus sp</name>
    <dbReference type="NCBI Taxonomy" id="2487765"/>
    <lineage>
        <taxon>Viruses</taxon>
        <taxon>Varidnaviria</taxon>
        <taxon>Bamfordvirae</taxon>
        <taxon>Nucleocytoviricota</taxon>
        <taxon>Megaviricetes</taxon>
        <taxon>Imitervirales</taxon>
        <taxon>Mimiviridae</taxon>
        <taxon>Klosneuvirinae</taxon>
    </lineage>
</organism>
<protein>
    <submittedName>
        <fullName evidence="2">Uncharacterized protein</fullName>
    </submittedName>
</protein>
<feature type="transmembrane region" description="Helical" evidence="1">
    <location>
        <begin position="57"/>
        <end position="76"/>
    </location>
</feature>
<keyword evidence="1" id="KW-0812">Transmembrane</keyword>
<reference evidence="2" key="1">
    <citation type="submission" date="2018-10" db="EMBL/GenBank/DDBJ databases">
        <title>Hidden diversity of soil giant viruses.</title>
        <authorList>
            <person name="Schulz F."/>
            <person name="Alteio L."/>
            <person name="Goudeau D."/>
            <person name="Ryan E.M."/>
            <person name="Malmstrom R.R."/>
            <person name="Blanchard J."/>
            <person name="Woyke T."/>
        </authorList>
    </citation>
    <scope>NUCLEOTIDE SEQUENCE</scope>
    <source>
        <strain evidence="2">EDV1</strain>
    </source>
</reference>
<gene>
    <name evidence="2" type="ORF">Edafosvirus35_3</name>
</gene>
<keyword evidence="1" id="KW-0472">Membrane</keyword>
<proteinExistence type="predicted"/>
<name>A0A3G4ZV90_9VIRU</name>